<proteinExistence type="predicted"/>
<feature type="transmembrane region" description="Helical" evidence="1">
    <location>
        <begin position="43"/>
        <end position="61"/>
    </location>
</feature>
<dbReference type="AlphaFoldDB" id="A0A392RGS8"/>
<keyword evidence="1" id="KW-1133">Transmembrane helix</keyword>
<reference evidence="2 3" key="1">
    <citation type="journal article" date="2018" name="Front. Plant Sci.">
        <title>Red Clover (Trifolium pratense) and Zigzag Clover (T. medium) - A Picture of Genomic Similarities and Differences.</title>
        <authorList>
            <person name="Dluhosova J."/>
            <person name="Istvanek J."/>
            <person name="Nedelnik J."/>
            <person name="Repkova J."/>
        </authorList>
    </citation>
    <scope>NUCLEOTIDE SEQUENCE [LARGE SCALE GENOMIC DNA]</scope>
    <source>
        <strain evidence="3">cv. 10/8</strain>
        <tissue evidence="2">Leaf</tissue>
    </source>
</reference>
<evidence type="ECO:0000313" key="2">
    <source>
        <dbReference type="EMBL" id="MCI34795.1"/>
    </source>
</evidence>
<dbReference type="Proteomes" id="UP000265520">
    <property type="component" value="Unassembled WGS sequence"/>
</dbReference>
<keyword evidence="3" id="KW-1185">Reference proteome</keyword>
<evidence type="ECO:0000256" key="1">
    <source>
        <dbReference type="SAM" id="Phobius"/>
    </source>
</evidence>
<evidence type="ECO:0000313" key="3">
    <source>
        <dbReference type="Proteomes" id="UP000265520"/>
    </source>
</evidence>
<sequence>MLAATAAVAVVVNDGSVVMWRLWWCAWSRTTTAAESHLFSDSASLFLFLFVLVSLGYGGFVW</sequence>
<keyword evidence="1" id="KW-0472">Membrane</keyword>
<comment type="caution">
    <text evidence="2">The sequence shown here is derived from an EMBL/GenBank/DDBJ whole genome shotgun (WGS) entry which is preliminary data.</text>
</comment>
<organism evidence="2 3">
    <name type="scientific">Trifolium medium</name>
    <dbReference type="NCBI Taxonomy" id="97028"/>
    <lineage>
        <taxon>Eukaryota</taxon>
        <taxon>Viridiplantae</taxon>
        <taxon>Streptophyta</taxon>
        <taxon>Embryophyta</taxon>
        <taxon>Tracheophyta</taxon>
        <taxon>Spermatophyta</taxon>
        <taxon>Magnoliopsida</taxon>
        <taxon>eudicotyledons</taxon>
        <taxon>Gunneridae</taxon>
        <taxon>Pentapetalae</taxon>
        <taxon>rosids</taxon>
        <taxon>fabids</taxon>
        <taxon>Fabales</taxon>
        <taxon>Fabaceae</taxon>
        <taxon>Papilionoideae</taxon>
        <taxon>50 kb inversion clade</taxon>
        <taxon>NPAAA clade</taxon>
        <taxon>Hologalegina</taxon>
        <taxon>IRL clade</taxon>
        <taxon>Trifolieae</taxon>
        <taxon>Trifolium</taxon>
    </lineage>
</organism>
<accession>A0A392RGS8</accession>
<keyword evidence="1" id="KW-0812">Transmembrane</keyword>
<protein>
    <submittedName>
        <fullName evidence="2">Uncharacterized protein</fullName>
    </submittedName>
</protein>
<dbReference type="EMBL" id="LXQA010217178">
    <property type="protein sequence ID" value="MCI34795.1"/>
    <property type="molecule type" value="Genomic_DNA"/>
</dbReference>
<name>A0A392RGS8_9FABA</name>